<name>A0ABY6KQW3_9ARAC</name>
<gene>
    <name evidence="2" type="ORF">LAZ67_8002358</name>
</gene>
<protein>
    <recommendedName>
        <fullName evidence="4">Transposase</fullName>
    </recommendedName>
</protein>
<evidence type="ECO:0000313" key="3">
    <source>
        <dbReference type="Proteomes" id="UP001235939"/>
    </source>
</evidence>
<proteinExistence type="predicted"/>
<accession>A0ABY6KQW3</accession>
<evidence type="ECO:0008006" key="4">
    <source>
        <dbReference type="Google" id="ProtNLM"/>
    </source>
</evidence>
<keyword evidence="3" id="KW-1185">Reference proteome</keyword>
<feature type="region of interest" description="Disordered" evidence="1">
    <location>
        <begin position="111"/>
        <end position="136"/>
    </location>
</feature>
<dbReference type="Gene3D" id="3.30.420.10">
    <property type="entry name" value="Ribonuclease H-like superfamily/Ribonuclease H"/>
    <property type="match status" value="1"/>
</dbReference>
<sequence length="277" mass="32741">MPLPPYSPDLAPCDFFLFSKLKRPMKGRRYATLDEIKTASKEELKKILKNDFLKCFEDWKNRWHNRIDLKEKSHRREILGSLTTRKPTNKQNDSFKGFHRRVKAKTSLQDDDIPIDNTTTKPLFTPQEKGRKGTRDKVPRLRWNPWQKLLCLENLFTTGRKPYTPDSTEPNNSLQVRHMSSGHTISRLTYHRKDQCGISHVLVFTFLIQMDHDVPSRRPLNQTAVLHTQEHYDCCERDVWRHLRLFIGHNSNRELTQKQLYTPKNITTAVIEMYGDI</sequence>
<evidence type="ECO:0000313" key="2">
    <source>
        <dbReference type="EMBL" id="UYV71241.1"/>
    </source>
</evidence>
<evidence type="ECO:0000256" key="1">
    <source>
        <dbReference type="SAM" id="MobiDB-lite"/>
    </source>
</evidence>
<organism evidence="2 3">
    <name type="scientific">Cordylochernes scorpioides</name>
    <dbReference type="NCBI Taxonomy" id="51811"/>
    <lineage>
        <taxon>Eukaryota</taxon>
        <taxon>Metazoa</taxon>
        <taxon>Ecdysozoa</taxon>
        <taxon>Arthropoda</taxon>
        <taxon>Chelicerata</taxon>
        <taxon>Arachnida</taxon>
        <taxon>Pseudoscorpiones</taxon>
        <taxon>Cheliferoidea</taxon>
        <taxon>Chernetidae</taxon>
        <taxon>Cordylochernes</taxon>
    </lineage>
</organism>
<dbReference type="Proteomes" id="UP001235939">
    <property type="component" value="Chromosome 08"/>
</dbReference>
<reference evidence="2 3" key="1">
    <citation type="submission" date="2022-01" db="EMBL/GenBank/DDBJ databases">
        <title>A chromosomal length assembly of Cordylochernes scorpioides.</title>
        <authorList>
            <person name="Zeh D."/>
            <person name="Zeh J."/>
        </authorList>
    </citation>
    <scope>NUCLEOTIDE SEQUENCE [LARGE SCALE GENOMIC DNA]</scope>
    <source>
        <strain evidence="2">IN4F17</strain>
        <tissue evidence="2">Whole Body</tissue>
    </source>
</reference>
<dbReference type="InterPro" id="IPR036397">
    <property type="entry name" value="RNaseH_sf"/>
</dbReference>
<dbReference type="EMBL" id="CP092870">
    <property type="protein sequence ID" value="UYV71241.1"/>
    <property type="molecule type" value="Genomic_DNA"/>
</dbReference>